<evidence type="ECO:0000256" key="1">
    <source>
        <dbReference type="PROSITE-ProRule" id="PRU01360"/>
    </source>
</evidence>
<dbReference type="InterPro" id="IPR012910">
    <property type="entry name" value="Plug_dom"/>
</dbReference>
<dbReference type="InterPro" id="IPR023997">
    <property type="entry name" value="TonB-dep_OMP_SusC/RagA_CS"/>
</dbReference>
<dbReference type="GO" id="GO:0009279">
    <property type="term" value="C:cell outer membrane"/>
    <property type="evidence" value="ECO:0007669"/>
    <property type="project" value="UniProtKB-SubCell"/>
</dbReference>
<name>A0A5M8P3M2_9BACT</name>
<keyword evidence="1" id="KW-0472">Membrane</keyword>
<gene>
    <name evidence="4" type="ORF">EZS26_000837</name>
</gene>
<dbReference type="Proteomes" id="UP000324575">
    <property type="component" value="Unassembled WGS sequence"/>
</dbReference>
<protein>
    <submittedName>
        <fullName evidence="4">TonB-dependent receptor SusC</fullName>
    </submittedName>
</protein>
<keyword evidence="2" id="KW-0732">Signal</keyword>
<dbReference type="SUPFAM" id="SSF56935">
    <property type="entry name" value="Porins"/>
    <property type="match status" value="1"/>
</dbReference>
<keyword evidence="1" id="KW-1134">Transmembrane beta strand</keyword>
<evidence type="ECO:0000259" key="3">
    <source>
        <dbReference type="Pfam" id="PF07715"/>
    </source>
</evidence>
<comment type="caution">
    <text evidence="4">The sequence shown here is derived from an EMBL/GenBank/DDBJ whole genome shotgun (WGS) entry which is preliminary data.</text>
</comment>
<dbReference type="SUPFAM" id="SSF49464">
    <property type="entry name" value="Carboxypeptidase regulatory domain-like"/>
    <property type="match status" value="1"/>
</dbReference>
<dbReference type="Pfam" id="PF07715">
    <property type="entry name" value="Plug"/>
    <property type="match status" value="1"/>
</dbReference>
<keyword evidence="1" id="KW-0998">Cell outer membrane</keyword>
<accession>A0A5M8P3M2</accession>
<dbReference type="Gene3D" id="2.60.40.1120">
    <property type="entry name" value="Carboxypeptidase-like, regulatory domain"/>
    <property type="match status" value="1"/>
</dbReference>
<keyword evidence="4" id="KW-0675">Receptor</keyword>
<evidence type="ECO:0000256" key="2">
    <source>
        <dbReference type="SAM" id="SignalP"/>
    </source>
</evidence>
<feature type="domain" description="TonB-dependent receptor plug" evidence="3">
    <location>
        <begin position="117"/>
        <end position="221"/>
    </location>
</feature>
<keyword evidence="1" id="KW-0812">Transmembrane</keyword>
<keyword evidence="1" id="KW-0813">Transport</keyword>
<proteinExistence type="inferred from homology"/>
<dbReference type="FunFam" id="2.170.130.10:FF:000003">
    <property type="entry name" value="SusC/RagA family TonB-linked outer membrane protein"/>
    <property type="match status" value="1"/>
</dbReference>
<dbReference type="AlphaFoldDB" id="A0A5M8P3M2"/>
<dbReference type="InterPro" id="IPR023996">
    <property type="entry name" value="TonB-dep_OMP_SusC/RagA"/>
</dbReference>
<dbReference type="NCBIfam" id="TIGR04056">
    <property type="entry name" value="OMP_RagA_SusC"/>
    <property type="match status" value="1"/>
</dbReference>
<dbReference type="EMBL" id="SNRX01000004">
    <property type="protein sequence ID" value="KAA6302942.1"/>
    <property type="molecule type" value="Genomic_DNA"/>
</dbReference>
<feature type="signal peptide" evidence="2">
    <location>
        <begin position="1"/>
        <end position="19"/>
    </location>
</feature>
<dbReference type="Gene3D" id="2.170.130.10">
    <property type="entry name" value="TonB-dependent receptor, plug domain"/>
    <property type="match status" value="1"/>
</dbReference>
<comment type="subcellular location">
    <subcellularLocation>
        <location evidence="1">Cell outer membrane</location>
        <topology evidence="1">Multi-pass membrane protein</topology>
    </subcellularLocation>
</comment>
<reference evidence="4 5" key="1">
    <citation type="submission" date="2019-03" db="EMBL/GenBank/DDBJ databases">
        <title>Single cell metagenomics reveals metabolic interactions within the superorganism composed of flagellate Streblomastix strix and complex community of Bacteroidetes bacteria on its surface.</title>
        <authorList>
            <person name="Treitli S.C."/>
            <person name="Kolisko M."/>
            <person name="Husnik F."/>
            <person name="Keeling P."/>
            <person name="Hampl V."/>
        </authorList>
    </citation>
    <scope>NUCLEOTIDE SEQUENCE [LARGE SCALE GENOMIC DNA]</scope>
    <source>
        <strain evidence="4">St1</strain>
    </source>
</reference>
<evidence type="ECO:0000313" key="5">
    <source>
        <dbReference type="Proteomes" id="UP000324575"/>
    </source>
</evidence>
<comment type="similarity">
    <text evidence="1">Belongs to the TonB-dependent receptor family.</text>
</comment>
<dbReference type="InterPro" id="IPR037066">
    <property type="entry name" value="Plug_dom_sf"/>
</dbReference>
<feature type="chain" id="PRO_5024424168" evidence="2">
    <location>
        <begin position="20"/>
        <end position="1035"/>
    </location>
</feature>
<dbReference type="NCBIfam" id="TIGR04057">
    <property type="entry name" value="SusC_RagA_signa"/>
    <property type="match status" value="1"/>
</dbReference>
<sequence>MKKIMILWLLLLGCFPLVAQQNSAYTIEGTVVDETNSPLPGATVFLREKVNVGTVTDFDGKFSIKAVRGDILVFSFLGYKNVEYLVTQEAKNLQIQFKENTQLDEVVVVGMGTQRKISSLGAISTIETKELQVPGPSIANTLGGKIGGIITMQRSGEPGKNISDFWIRGIGTFGYSSGALVLIDGLEGDLNSIDPADIESFSVLKDASATAVYGVRGANGVVLITTKRGESGKLSLTIRSNFSLSHINRMPEYLRAYDYSKLVNEAREVRGETPLYSNVEMDIIRDGLDRDMYPDVSWQDEVMNRNSVKQSYYASARGGGQVARYFVSLGFTNESAAYKQDRNSLYSSNVGYNTYSYRTNLDLDLTNTTTMYFGSDAFLSINNEPGLANTDYIWEAQSQLNPLMLPTVYSTGEYPAAGPNALMSPVVMLNHAGQSSKQGYKGKATLGITQDLSILLNGLKLKVQGAYDLQSRFDERRFIQPSLWQAIDRNSAGEKVMIERVVAAPADYEKNTYQYRKYHFESTLDYGTLFGDDHRVSGLVYYYVSDQKDTYDATSSLAAIPIRYQGVSSRLTYGFRDTYMIDVNFGYTGSENFHPGRQYGFFPSMALGWIPTNYEFVEKAVPWFNFLKIRGSYGSVGNDRITNQRFPYLTKLNIENKSVWGGKDVQTVSETFVGADNLAWEKAIKADIGIEARLFKERLSVVVDFFNDQRDGIFQERKQVPDYVGLTNMPFGNVGKMKSYGSDGTVAFTQRVNQDMDFVIRGNFTYSKNEVQNWEQAYTNYPYQMLTGFPNKALRGYQAIGLFKDEDDIKYSPAQPWGTVLPGDIKYKDVNGDGKISEDDQVPLSRDTYPMLMYGVGGEFRYKKVTLGILFRGTGKTDYYHVGQDVSTNDTHNGMGYVPFYGGSSGNVLRLANDPQNRWIPKEYALAHGIDPALAENPNARYPRLQYGYNENNSQLSDFWKGDARYLRLQEVTLNYNFKNKGLQKAGISSIDFQLVGNNIYVWDKVKIFDPEQAQRNGRIYPIPSVYTLQLYIHL</sequence>
<dbReference type="PROSITE" id="PS52016">
    <property type="entry name" value="TONB_DEPENDENT_REC_3"/>
    <property type="match status" value="1"/>
</dbReference>
<dbReference type="InterPro" id="IPR008969">
    <property type="entry name" value="CarboxyPept-like_regulatory"/>
</dbReference>
<dbReference type="InterPro" id="IPR039426">
    <property type="entry name" value="TonB-dep_rcpt-like"/>
</dbReference>
<evidence type="ECO:0000313" key="4">
    <source>
        <dbReference type="EMBL" id="KAA6302942.1"/>
    </source>
</evidence>
<dbReference type="Pfam" id="PF13715">
    <property type="entry name" value="CarbopepD_reg_2"/>
    <property type="match status" value="1"/>
</dbReference>
<organism evidence="4 5">
    <name type="scientific">Candidatus Ordinivivax streblomastigis</name>
    <dbReference type="NCBI Taxonomy" id="2540710"/>
    <lineage>
        <taxon>Bacteria</taxon>
        <taxon>Pseudomonadati</taxon>
        <taxon>Bacteroidota</taxon>
        <taxon>Bacteroidia</taxon>
        <taxon>Bacteroidales</taxon>
        <taxon>Candidatus Ordinivivax</taxon>
    </lineage>
</organism>